<feature type="domain" description="Putative regulatory protein FmdB zinc ribbon" evidence="1">
    <location>
        <begin position="1"/>
        <end position="41"/>
    </location>
</feature>
<protein>
    <submittedName>
        <fullName evidence="2">Zinc ribbon domain-containing protein</fullName>
    </submittedName>
</protein>
<dbReference type="Proteomes" id="UP000732377">
    <property type="component" value="Unassembled WGS sequence"/>
</dbReference>
<proteinExistence type="predicted"/>
<evidence type="ECO:0000259" key="1">
    <source>
        <dbReference type="SMART" id="SM00834"/>
    </source>
</evidence>
<accession>A0A953IBA4</accession>
<dbReference type="Pfam" id="PF09723">
    <property type="entry name" value="Zn_ribbon_8"/>
    <property type="match status" value="1"/>
</dbReference>
<reference evidence="2" key="1">
    <citation type="submission" date="2017-11" db="EMBL/GenBank/DDBJ databases">
        <title>Three new genomes from thermophilic consortium.</title>
        <authorList>
            <person name="Quaggio R."/>
            <person name="Amgarten D."/>
            <person name="Setubal J.C."/>
        </authorList>
    </citation>
    <scope>NUCLEOTIDE SEQUENCE</scope>
    <source>
        <strain evidence="2">ZCTH01-B2</strain>
    </source>
</reference>
<evidence type="ECO:0000313" key="3">
    <source>
        <dbReference type="Proteomes" id="UP000732377"/>
    </source>
</evidence>
<organism evidence="2 3">
    <name type="scientific">Symbiobacterium thermophilum</name>
    <dbReference type="NCBI Taxonomy" id="2734"/>
    <lineage>
        <taxon>Bacteria</taxon>
        <taxon>Bacillati</taxon>
        <taxon>Bacillota</taxon>
        <taxon>Clostridia</taxon>
        <taxon>Eubacteriales</taxon>
        <taxon>Symbiobacteriaceae</taxon>
        <taxon>Symbiobacterium</taxon>
    </lineage>
</organism>
<dbReference type="AlphaFoldDB" id="A0A953IBA4"/>
<comment type="caution">
    <text evidence="2">The sequence shown here is derived from an EMBL/GenBank/DDBJ whole genome shotgun (WGS) entry which is preliminary data.</text>
</comment>
<name>A0A953IBA4_SYMTR</name>
<dbReference type="RefSeq" id="WP_273380181.1">
    <property type="nucleotide sequence ID" value="NZ_PIUK01000133.1"/>
</dbReference>
<gene>
    <name evidence="2" type="ORF">CWE10_12760</name>
</gene>
<sequence length="62" mass="6876">MPFYRFECEKCGHRFEELVSYSKRDQVTCPNCAGRTRVLVSAFAAQVGSSRSSAAAPAPRFT</sequence>
<dbReference type="NCBIfam" id="TIGR02605">
    <property type="entry name" value="CxxC_CxxC_SSSS"/>
    <property type="match status" value="1"/>
</dbReference>
<dbReference type="InterPro" id="IPR013429">
    <property type="entry name" value="Regulatory_FmdB_Zinc_ribbon"/>
</dbReference>
<evidence type="ECO:0000313" key="2">
    <source>
        <dbReference type="EMBL" id="MBY6277061.1"/>
    </source>
</evidence>
<dbReference type="EMBL" id="PIUK01000133">
    <property type="protein sequence ID" value="MBY6277061.1"/>
    <property type="molecule type" value="Genomic_DNA"/>
</dbReference>
<dbReference type="SMART" id="SM00834">
    <property type="entry name" value="CxxC_CXXC_SSSS"/>
    <property type="match status" value="1"/>
</dbReference>